<evidence type="ECO:0008006" key="3">
    <source>
        <dbReference type="Google" id="ProtNLM"/>
    </source>
</evidence>
<dbReference type="Pfam" id="PF08843">
    <property type="entry name" value="AbiEii"/>
    <property type="match status" value="1"/>
</dbReference>
<protein>
    <recommendedName>
        <fullName evidence="3">Nucleotidyl transferase AbiEii/AbiGii toxin family protein</fullName>
    </recommendedName>
</protein>
<dbReference type="Proteomes" id="UP000230970">
    <property type="component" value="Unassembled WGS sequence"/>
</dbReference>
<dbReference type="AlphaFoldDB" id="A0A2M7TCP3"/>
<evidence type="ECO:0000313" key="1">
    <source>
        <dbReference type="EMBL" id="PIZ43093.1"/>
    </source>
</evidence>
<accession>A0A2M7TCP3</accession>
<organism evidence="1 2">
    <name type="scientific">candidate division WWE3 bacterium CG_4_10_14_0_2_um_filter_42_8</name>
    <dbReference type="NCBI Taxonomy" id="1975074"/>
    <lineage>
        <taxon>Bacteria</taxon>
        <taxon>Katanobacteria</taxon>
    </lineage>
</organism>
<comment type="caution">
    <text evidence="1">The sequence shown here is derived from an EMBL/GenBank/DDBJ whole genome shotgun (WGS) entry which is preliminary data.</text>
</comment>
<dbReference type="EMBL" id="PFNJ01000040">
    <property type="protein sequence ID" value="PIZ43093.1"/>
    <property type="molecule type" value="Genomic_DNA"/>
</dbReference>
<proteinExistence type="predicted"/>
<dbReference type="Gene3D" id="3.10.450.620">
    <property type="entry name" value="JHP933, nucleotidyltransferase-like core domain"/>
    <property type="match status" value="1"/>
</dbReference>
<name>A0A2M7TCP3_UNCKA</name>
<reference evidence="2" key="1">
    <citation type="submission" date="2017-09" db="EMBL/GenBank/DDBJ databases">
        <title>Depth-based differentiation of microbial function through sediment-hosted aquifers and enrichment of novel symbionts in the deep terrestrial subsurface.</title>
        <authorList>
            <person name="Probst A.J."/>
            <person name="Ladd B."/>
            <person name="Jarett J.K."/>
            <person name="Geller-Mcgrath D.E."/>
            <person name="Sieber C.M.K."/>
            <person name="Emerson J.B."/>
            <person name="Anantharaman K."/>
            <person name="Thomas B.C."/>
            <person name="Malmstrom R."/>
            <person name="Stieglmeier M."/>
            <person name="Klingl A."/>
            <person name="Woyke T."/>
            <person name="Ryan C.M."/>
            <person name="Banfield J.F."/>
        </authorList>
    </citation>
    <scope>NUCLEOTIDE SEQUENCE [LARGE SCALE GENOMIC DNA]</scope>
</reference>
<sequence>MLFRELEKIVGEEKQKGSLTSLIRNLLKEYLQVYVLYFIYTSPPYHKNLIFTGGTCLRHFFGLERLSEDLDLDYLEKLDSTRLAAELENFFKIHFRYAETNISVRQQGKQILIKFPVLKQLELAQSWESDWLYVKLDLSENPSSHYAVETTSKSKFGFNFVAKHYDLNTLMAGKMHAILTRSYLKGKNDEYSLKGRDYFDLLWFVKQGVIPNLARLNDLLGKQMRLGEVEILVNEKVKELVTRHRNDFQRDLVPLVRYPDFIKSYIENYADEYFRYESLSFKKID</sequence>
<gene>
    <name evidence="1" type="ORF">COY34_01515</name>
</gene>
<dbReference type="InterPro" id="IPR014942">
    <property type="entry name" value="AbiEii"/>
</dbReference>
<evidence type="ECO:0000313" key="2">
    <source>
        <dbReference type="Proteomes" id="UP000230970"/>
    </source>
</evidence>